<comment type="cofactor">
    <cofactor evidence="2">
        <name>Zn(2+)</name>
        <dbReference type="ChEBI" id="CHEBI:29105"/>
    </cofactor>
</comment>
<dbReference type="InterPro" id="IPR035451">
    <property type="entry name" value="Ada-like_dom_sf"/>
</dbReference>
<dbReference type="Gene3D" id="1.10.1670.10">
    <property type="entry name" value="Helix-hairpin-Helix base-excision DNA repair enzymes (C-terminal)"/>
    <property type="match status" value="1"/>
</dbReference>
<keyword evidence="8" id="KW-0804">Transcription</keyword>
<dbReference type="Pfam" id="PF00730">
    <property type="entry name" value="HhH-GPD"/>
    <property type="match status" value="1"/>
</dbReference>
<keyword evidence="5" id="KW-0227">DNA damage</keyword>
<dbReference type="Pfam" id="PF02805">
    <property type="entry name" value="Ada_Zn_binding"/>
    <property type="match status" value="1"/>
</dbReference>
<keyword evidence="4" id="KW-0808">Transferase</keyword>
<comment type="caution">
    <text evidence="11">The sequence shown here is derived from an EMBL/GenBank/DDBJ whole genome shotgun (WGS) entry which is preliminary data.</text>
</comment>
<dbReference type="InterPro" id="IPR011257">
    <property type="entry name" value="DNA_glycosylase"/>
</dbReference>
<dbReference type="InterPro" id="IPR023170">
    <property type="entry name" value="HhH_base_excis_C"/>
</dbReference>
<evidence type="ECO:0000313" key="11">
    <source>
        <dbReference type="EMBL" id="MDH7451505.1"/>
    </source>
</evidence>
<dbReference type="PROSITE" id="PS01124">
    <property type="entry name" value="HTH_ARAC_FAMILY_2"/>
    <property type="match status" value="1"/>
</dbReference>
<feature type="domain" description="HTH araC/xylS-type" evidence="10">
    <location>
        <begin position="91"/>
        <end position="189"/>
    </location>
</feature>
<dbReference type="EMBL" id="JARYGX010000003">
    <property type="protein sequence ID" value="MDH7451505.1"/>
    <property type="molecule type" value="Genomic_DNA"/>
</dbReference>
<keyword evidence="9" id="KW-0234">DNA repair</keyword>
<evidence type="ECO:0000256" key="5">
    <source>
        <dbReference type="ARBA" id="ARBA00022763"/>
    </source>
</evidence>
<evidence type="ECO:0000256" key="9">
    <source>
        <dbReference type="ARBA" id="ARBA00023204"/>
    </source>
</evidence>
<dbReference type="Pfam" id="PF06029">
    <property type="entry name" value="AlkA_N"/>
    <property type="match status" value="1"/>
</dbReference>
<keyword evidence="4" id="KW-0489">Methyltransferase</keyword>
<name>A0ABT6MLH6_9GAMM</name>
<dbReference type="InterPro" id="IPR003265">
    <property type="entry name" value="HhH-GPD_domain"/>
</dbReference>
<dbReference type="SUPFAM" id="SSF46689">
    <property type="entry name" value="Homeodomain-like"/>
    <property type="match status" value="1"/>
</dbReference>
<dbReference type="RefSeq" id="WP_280940714.1">
    <property type="nucleotide sequence ID" value="NZ_JARYGX010000003.1"/>
</dbReference>
<dbReference type="SMART" id="SM00478">
    <property type="entry name" value="ENDO3c"/>
    <property type="match status" value="1"/>
</dbReference>
<dbReference type="Gene3D" id="3.40.10.10">
    <property type="entry name" value="DNA Methylphosphotriester Repair Domain"/>
    <property type="match status" value="1"/>
</dbReference>
<dbReference type="InterPro" id="IPR051912">
    <property type="entry name" value="Alkylbase_DNA_Glycosylase/TA"/>
</dbReference>
<dbReference type="Gene3D" id="3.30.310.20">
    <property type="entry name" value="DNA-3-methyladenine glycosylase AlkA, N-terminal domain"/>
    <property type="match status" value="1"/>
</dbReference>
<dbReference type="InterPro" id="IPR010316">
    <property type="entry name" value="AlkA_N"/>
</dbReference>
<sequence>MPATALPDPAICEQARLSRDARFDGLFFTAVSSTGIYCRPTCPAPAPRPHNVRYYPNAAAAEAAGFRPCLRCRPELSPSAGGWRRGDDALARALKLIDEGFLADASLADLAGRVHVGERQLRRLFADRLGAPPIGVHGTRRLLFAKQLLTETALPITEVALAAGFGSLRRFNTCFHEAYGMAPSALRQRPAAAAGQVLTLRLNYRPPYDFVAMLEFLRGRALPGVEHVDATAYRRVIGDAAAPAWLQVAPWPRGAGSDGHALELQLHGCPPARLQAVVERVRRMFDLDADPQAIAGVLGADAGLRPLLRKRPGLRLPSAWDGFEVAVRAVVGQQVSVGAARTITARIVQRHGTALPALTGAPELERLFPTPERLAEGDLDGLGLTTTRAATVRAIARALLDGRVDFDPARTLDDMVARWTALPGIGPWTAQYIAMRGLGHPDAFPAGDLVLQKQLAGDDDANLRLRTLNLTRRAEAWRPWRAYAVIHAWREAALAQPPVAADRSTTIRRSKP</sequence>
<evidence type="ECO:0000256" key="7">
    <source>
        <dbReference type="ARBA" id="ARBA00023159"/>
    </source>
</evidence>
<dbReference type="Proteomes" id="UP001160550">
    <property type="component" value="Unassembled WGS sequence"/>
</dbReference>
<comment type="catalytic activity">
    <reaction evidence="1">
        <text>Hydrolysis of alkylated DNA, releasing 3-methyladenine, 3-methylguanine, 7-methylguanine and 7-methyladenine.</text>
        <dbReference type="EC" id="3.2.2.21"/>
    </reaction>
</comment>
<evidence type="ECO:0000313" key="12">
    <source>
        <dbReference type="Proteomes" id="UP001160550"/>
    </source>
</evidence>
<reference evidence="11" key="2">
    <citation type="submission" date="2023-04" db="EMBL/GenBank/DDBJ databases">
        <authorList>
            <person name="Sun J.-Q."/>
        </authorList>
    </citation>
    <scope>NUCLEOTIDE SEQUENCE</scope>
    <source>
        <strain evidence="11">CC-YY355</strain>
    </source>
</reference>
<organism evidence="11 12">
    <name type="scientific">Luteimonas composti</name>
    <dbReference type="NCBI Taxonomy" id="398257"/>
    <lineage>
        <taxon>Bacteria</taxon>
        <taxon>Pseudomonadati</taxon>
        <taxon>Pseudomonadota</taxon>
        <taxon>Gammaproteobacteria</taxon>
        <taxon>Lysobacterales</taxon>
        <taxon>Lysobacteraceae</taxon>
        <taxon>Luteimonas</taxon>
    </lineage>
</organism>
<dbReference type="InterPro" id="IPR018060">
    <property type="entry name" value="HTH_AraC"/>
</dbReference>
<keyword evidence="7" id="KW-0010">Activator</keyword>
<dbReference type="InterPro" id="IPR037046">
    <property type="entry name" value="AlkA_N_sf"/>
</dbReference>
<dbReference type="InterPro" id="IPR004026">
    <property type="entry name" value="Ada_DNA_repair_Zn-bd"/>
</dbReference>
<keyword evidence="6" id="KW-0805">Transcription regulation</keyword>
<protein>
    <recommendedName>
        <fullName evidence="3">DNA-3-methyladenine glycosylase II</fullName>
        <ecNumber evidence="3">3.2.2.21</ecNumber>
    </recommendedName>
</protein>
<dbReference type="Gene3D" id="1.10.10.60">
    <property type="entry name" value="Homeodomain-like"/>
    <property type="match status" value="1"/>
</dbReference>
<dbReference type="Gene3D" id="1.10.340.30">
    <property type="entry name" value="Hypothetical protein, domain 2"/>
    <property type="match status" value="1"/>
</dbReference>
<dbReference type="SMART" id="SM00342">
    <property type="entry name" value="HTH_ARAC"/>
    <property type="match status" value="1"/>
</dbReference>
<dbReference type="SMART" id="SM01009">
    <property type="entry name" value="AlkA_N"/>
    <property type="match status" value="1"/>
</dbReference>
<dbReference type="PANTHER" id="PTHR43003:SF13">
    <property type="entry name" value="DNA-3-METHYLADENINE GLYCOSYLASE 2"/>
    <property type="match status" value="1"/>
</dbReference>
<evidence type="ECO:0000256" key="1">
    <source>
        <dbReference type="ARBA" id="ARBA00000086"/>
    </source>
</evidence>
<dbReference type="EC" id="3.2.2.21" evidence="3"/>
<dbReference type="SUPFAM" id="SSF55945">
    <property type="entry name" value="TATA-box binding protein-like"/>
    <property type="match status" value="1"/>
</dbReference>
<dbReference type="PANTHER" id="PTHR43003">
    <property type="entry name" value="DNA-3-METHYLADENINE GLYCOSYLASE"/>
    <property type="match status" value="1"/>
</dbReference>
<proteinExistence type="predicted"/>
<dbReference type="SUPFAM" id="SSF48150">
    <property type="entry name" value="DNA-glycosylase"/>
    <property type="match status" value="1"/>
</dbReference>
<evidence type="ECO:0000259" key="10">
    <source>
        <dbReference type="PROSITE" id="PS01124"/>
    </source>
</evidence>
<reference evidence="11" key="1">
    <citation type="journal article" date="2007" name="Int. J. Syst. Evol. Microbiol.">
        <title>Luteimonas composti sp. nov., a moderately thermophilic bacterium isolated from food waste.</title>
        <authorList>
            <person name="Young C.C."/>
            <person name="Kampfer P."/>
            <person name="Chen W.M."/>
            <person name="Yen W.S."/>
            <person name="Arun A.B."/>
            <person name="Lai W.A."/>
            <person name="Shen F.T."/>
            <person name="Rekha P.D."/>
            <person name="Lin K.Y."/>
            <person name="Chou J.H."/>
        </authorList>
    </citation>
    <scope>NUCLEOTIDE SEQUENCE</scope>
    <source>
        <strain evidence="11">CC-YY355</strain>
    </source>
</reference>
<evidence type="ECO:0000256" key="3">
    <source>
        <dbReference type="ARBA" id="ARBA00012000"/>
    </source>
</evidence>
<evidence type="ECO:0000256" key="4">
    <source>
        <dbReference type="ARBA" id="ARBA00022603"/>
    </source>
</evidence>
<dbReference type="Pfam" id="PF12833">
    <property type="entry name" value="HTH_18"/>
    <property type="match status" value="1"/>
</dbReference>
<evidence type="ECO:0000256" key="8">
    <source>
        <dbReference type="ARBA" id="ARBA00023163"/>
    </source>
</evidence>
<evidence type="ECO:0000256" key="6">
    <source>
        <dbReference type="ARBA" id="ARBA00023015"/>
    </source>
</evidence>
<accession>A0ABT6MLH6</accession>
<evidence type="ECO:0000256" key="2">
    <source>
        <dbReference type="ARBA" id="ARBA00001947"/>
    </source>
</evidence>
<dbReference type="InterPro" id="IPR009057">
    <property type="entry name" value="Homeodomain-like_sf"/>
</dbReference>
<keyword evidence="12" id="KW-1185">Reference proteome</keyword>
<dbReference type="SUPFAM" id="SSF57884">
    <property type="entry name" value="Ada DNA repair protein, N-terminal domain (N-Ada 10)"/>
    <property type="match status" value="1"/>
</dbReference>
<dbReference type="CDD" id="cd00056">
    <property type="entry name" value="ENDO3c"/>
    <property type="match status" value="1"/>
</dbReference>
<gene>
    <name evidence="11" type="ORF">QF205_00220</name>
</gene>